<comment type="similarity">
    <text evidence="3 14">Belongs to the anaerobic coproporphyrinogen-III oxidase family.</text>
</comment>
<evidence type="ECO:0000256" key="1">
    <source>
        <dbReference type="ARBA" id="ARBA00004496"/>
    </source>
</evidence>
<evidence type="ECO:0000256" key="12">
    <source>
        <dbReference type="ARBA" id="ARBA00023244"/>
    </source>
</evidence>
<evidence type="ECO:0000256" key="14">
    <source>
        <dbReference type="PIRNR" id="PIRNR000167"/>
    </source>
</evidence>
<evidence type="ECO:0000256" key="6">
    <source>
        <dbReference type="ARBA" id="ARBA00022490"/>
    </source>
</evidence>
<keyword evidence="12 14" id="KW-0627">Porphyrin biosynthesis</keyword>
<dbReference type="Proteomes" id="UP001521209">
    <property type="component" value="Unassembled WGS sequence"/>
</dbReference>
<dbReference type="EC" id="1.3.98.3" evidence="14"/>
<dbReference type="SUPFAM" id="SSF102114">
    <property type="entry name" value="Radical SAM enzymes"/>
    <property type="match status" value="1"/>
</dbReference>
<keyword evidence="8 14" id="KW-0479">Metal-binding</keyword>
<dbReference type="InterPro" id="IPR034505">
    <property type="entry name" value="Coproporphyrinogen-III_oxidase"/>
</dbReference>
<dbReference type="GO" id="GO:0051989">
    <property type="term" value="F:coproporphyrinogen dehydrogenase activity"/>
    <property type="evidence" value="ECO:0007669"/>
    <property type="project" value="UniProtKB-EC"/>
</dbReference>
<comment type="subcellular location">
    <subcellularLocation>
        <location evidence="1 14">Cytoplasm</location>
    </subcellularLocation>
</comment>
<dbReference type="InterPro" id="IPR010723">
    <property type="entry name" value="HemN_C"/>
</dbReference>
<keyword evidence="5 14" id="KW-0004">4Fe-4S</keyword>
<reference evidence="16 17" key="1">
    <citation type="submission" date="2022-01" db="EMBL/GenBank/DDBJ databases">
        <authorList>
            <person name="Won M."/>
            <person name="Kim S.-J."/>
            <person name="Kwon S.-W."/>
        </authorList>
    </citation>
    <scope>NUCLEOTIDE SEQUENCE [LARGE SCALE GENOMIC DNA]</scope>
    <source>
        <strain evidence="16 17">KCTC 23505</strain>
    </source>
</reference>
<evidence type="ECO:0000256" key="8">
    <source>
        <dbReference type="ARBA" id="ARBA00022723"/>
    </source>
</evidence>
<dbReference type="Gene3D" id="3.30.750.200">
    <property type="match status" value="1"/>
</dbReference>
<evidence type="ECO:0000256" key="4">
    <source>
        <dbReference type="ARBA" id="ARBA00011245"/>
    </source>
</evidence>
<dbReference type="RefSeq" id="WP_235706166.1">
    <property type="nucleotide sequence ID" value="NZ_JAKGBZ010000094.1"/>
</dbReference>
<dbReference type="EMBL" id="JAKGBZ010000094">
    <property type="protein sequence ID" value="MCF3948857.1"/>
    <property type="molecule type" value="Genomic_DNA"/>
</dbReference>
<dbReference type="InterPro" id="IPR058240">
    <property type="entry name" value="rSAM_sf"/>
</dbReference>
<comment type="subunit">
    <text evidence="4">Monomer.</text>
</comment>
<organism evidence="16 17">
    <name type="scientific">Acidiphilium iwatense</name>
    <dbReference type="NCBI Taxonomy" id="768198"/>
    <lineage>
        <taxon>Bacteria</taxon>
        <taxon>Pseudomonadati</taxon>
        <taxon>Pseudomonadota</taxon>
        <taxon>Alphaproteobacteria</taxon>
        <taxon>Acetobacterales</taxon>
        <taxon>Acidocellaceae</taxon>
        <taxon>Acidiphilium</taxon>
    </lineage>
</organism>
<dbReference type="SFLD" id="SFLDS00029">
    <property type="entry name" value="Radical_SAM"/>
    <property type="match status" value="1"/>
</dbReference>
<gene>
    <name evidence="16" type="primary">hemN</name>
    <name evidence="16" type="ORF">L2A60_19630</name>
</gene>
<evidence type="ECO:0000256" key="5">
    <source>
        <dbReference type="ARBA" id="ARBA00022485"/>
    </source>
</evidence>
<dbReference type="NCBIfam" id="TIGR00538">
    <property type="entry name" value="hemN"/>
    <property type="match status" value="1"/>
</dbReference>
<evidence type="ECO:0000256" key="10">
    <source>
        <dbReference type="ARBA" id="ARBA00023004"/>
    </source>
</evidence>
<feature type="domain" description="Radical SAM core" evidence="15">
    <location>
        <begin position="42"/>
        <end position="284"/>
    </location>
</feature>
<keyword evidence="11 14" id="KW-0411">Iron-sulfur</keyword>
<dbReference type="PANTHER" id="PTHR13932:SF6">
    <property type="entry name" value="OXYGEN-INDEPENDENT COPROPORPHYRINOGEN III OXIDASE"/>
    <property type="match status" value="1"/>
</dbReference>
<dbReference type="InterPro" id="IPR004558">
    <property type="entry name" value="Coprogen_oxidase_HemN"/>
</dbReference>
<dbReference type="InterPro" id="IPR006638">
    <property type="entry name" value="Elp3/MiaA/NifB-like_rSAM"/>
</dbReference>
<name>A0ABS9E1G8_9PROT</name>
<keyword evidence="9 14" id="KW-0560">Oxidoreductase</keyword>
<dbReference type="PANTHER" id="PTHR13932">
    <property type="entry name" value="COPROPORPHYRINIGEN III OXIDASE"/>
    <property type="match status" value="1"/>
</dbReference>
<dbReference type="SFLD" id="SFLDG01065">
    <property type="entry name" value="anaerobic_coproporphyrinogen-I"/>
    <property type="match status" value="1"/>
</dbReference>
<comment type="pathway">
    <text evidence="2 14">Porphyrin-containing compound metabolism; protoporphyrin-IX biosynthesis; protoporphyrinogen-IX from coproporphyrinogen-III (AdoMet route): step 1/1.</text>
</comment>
<evidence type="ECO:0000256" key="11">
    <source>
        <dbReference type="ARBA" id="ARBA00023014"/>
    </source>
</evidence>
<evidence type="ECO:0000256" key="3">
    <source>
        <dbReference type="ARBA" id="ARBA00005493"/>
    </source>
</evidence>
<evidence type="ECO:0000313" key="16">
    <source>
        <dbReference type="EMBL" id="MCF3948857.1"/>
    </source>
</evidence>
<evidence type="ECO:0000259" key="15">
    <source>
        <dbReference type="PROSITE" id="PS51918"/>
    </source>
</evidence>
<dbReference type="Gene3D" id="1.10.10.920">
    <property type="match status" value="1"/>
</dbReference>
<sequence length="450" mass="48826">MDTLSLLARYDRRLPRYTSYPTAVQFDARVNRDVHRRWLAAIPDGATASLYLHVPFCRSLCWFCGCNTSVMNSVTALERYATSVQAEIARVASAIGHRLPVRQIHWGGGTPTALPAPSMQAIDAALRRHFVIDADTEIAIEIDPRTLPTTAESDLRALGIGRASLGVQDFSPAVQDAIGRHQSVAQTRHAALVARVAGACSINLDLVYGLPHQTVASLEATVESVLEIDPDRVALYGYAHVPWMQKRQQVIAEYDLPDAVARLAQQARAGTMLAEAGYSRIGLDHFAKPSDRMALACGTPALRRNFQGYTVDDADVLIGFGASAISALPQGYAQNATRTADYLASIEKAGFAIARGLALTEEDGLRRAIIERIMCDLAVDVARLAKNAGVDFATFDDVWPKLESLAMDGLIRRDGSVISVTEAGRPFLRHVASCFDAYLDPETARHASAI</sequence>
<dbReference type="SMART" id="SM00729">
    <property type="entry name" value="Elp3"/>
    <property type="match status" value="1"/>
</dbReference>
<dbReference type="InterPro" id="IPR007197">
    <property type="entry name" value="rSAM"/>
</dbReference>
<evidence type="ECO:0000313" key="17">
    <source>
        <dbReference type="Proteomes" id="UP001521209"/>
    </source>
</evidence>
<keyword evidence="7 14" id="KW-0949">S-adenosyl-L-methionine</keyword>
<dbReference type="Pfam" id="PF06969">
    <property type="entry name" value="HemN_C"/>
    <property type="match status" value="1"/>
</dbReference>
<accession>A0ABS9E1G8</accession>
<dbReference type="PIRSF" id="PIRSF000167">
    <property type="entry name" value="HemN"/>
    <property type="match status" value="1"/>
</dbReference>
<dbReference type="PROSITE" id="PS51918">
    <property type="entry name" value="RADICAL_SAM"/>
    <property type="match status" value="1"/>
</dbReference>
<evidence type="ECO:0000256" key="2">
    <source>
        <dbReference type="ARBA" id="ARBA00004785"/>
    </source>
</evidence>
<keyword evidence="10 14" id="KW-0408">Iron</keyword>
<comment type="caution">
    <text evidence="16">The sequence shown here is derived from an EMBL/GenBank/DDBJ whole genome shotgun (WGS) entry which is preliminary data.</text>
</comment>
<comment type="cofactor">
    <cofactor evidence="14">
        <name>[4Fe-4S] cluster</name>
        <dbReference type="ChEBI" id="CHEBI:49883"/>
    </cofactor>
    <text evidence="14">Binds 1 [4Fe-4S] cluster. The cluster is coordinated with 3 cysteines and an exchangeable S-adenosyl-L-methionine.</text>
</comment>
<proteinExistence type="inferred from homology"/>
<dbReference type="CDD" id="cd01335">
    <property type="entry name" value="Radical_SAM"/>
    <property type="match status" value="1"/>
</dbReference>
<dbReference type="Pfam" id="PF04055">
    <property type="entry name" value="Radical_SAM"/>
    <property type="match status" value="1"/>
</dbReference>
<keyword evidence="17" id="KW-1185">Reference proteome</keyword>
<evidence type="ECO:0000256" key="9">
    <source>
        <dbReference type="ARBA" id="ARBA00023002"/>
    </source>
</evidence>
<evidence type="ECO:0000256" key="13">
    <source>
        <dbReference type="ARBA" id="ARBA00048321"/>
    </source>
</evidence>
<protein>
    <recommendedName>
        <fullName evidence="14">Coproporphyrinogen-III oxidase</fullName>
        <ecNumber evidence="14">1.3.98.3</ecNumber>
    </recommendedName>
</protein>
<keyword evidence="6 14" id="KW-0963">Cytoplasm</keyword>
<evidence type="ECO:0000256" key="7">
    <source>
        <dbReference type="ARBA" id="ARBA00022691"/>
    </source>
</evidence>
<comment type="catalytic activity">
    <reaction evidence="13 14">
        <text>coproporphyrinogen III + 2 S-adenosyl-L-methionine = protoporphyrinogen IX + 2 5'-deoxyadenosine + 2 L-methionine + 2 CO2</text>
        <dbReference type="Rhea" id="RHEA:15425"/>
        <dbReference type="ChEBI" id="CHEBI:16526"/>
        <dbReference type="ChEBI" id="CHEBI:17319"/>
        <dbReference type="ChEBI" id="CHEBI:57307"/>
        <dbReference type="ChEBI" id="CHEBI:57309"/>
        <dbReference type="ChEBI" id="CHEBI:57844"/>
        <dbReference type="ChEBI" id="CHEBI:59789"/>
        <dbReference type="EC" id="1.3.98.3"/>
    </reaction>
</comment>